<dbReference type="PANTHER" id="PTHR43000">
    <property type="entry name" value="DTDP-D-GLUCOSE 4,6-DEHYDRATASE-RELATED"/>
    <property type="match status" value="1"/>
</dbReference>
<comment type="similarity">
    <text evidence="2">Belongs to the NAD(P)-dependent epimerase/dehydratase family.</text>
</comment>
<dbReference type="EMBL" id="QFVP01000006">
    <property type="protein sequence ID" value="THE38345.1"/>
    <property type="molecule type" value="Genomic_DNA"/>
</dbReference>
<dbReference type="Gene3D" id="3.40.50.720">
    <property type="entry name" value="NAD(P)-binding Rossmann-like Domain"/>
    <property type="match status" value="1"/>
</dbReference>
<evidence type="ECO:0000256" key="1">
    <source>
        <dbReference type="ARBA" id="ARBA00005125"/>
    </source>
</evidence>
<dbReference type="Pfam" id="PF01370">
    <property type="entry name" value="Epimerase"/>
    <property type="match status" value="1"/>
</dbReference>
<reference evidence="4 5" key="1">
    <citation type="submission" date="2018-05" db="EMBL/GenBank/DDBJ databases">
        <title>Isolation and genomic analyses of lactose-positive bacteria from faecal samples of preterm neonates.</title>
        <authorList>
            <person name="Chen Y."/>
            <person name="Brook T.C."/>
            <person name="O'Neill I."/>
            <person name="Soe C.Z."/>
            <person name="Hall L.J."/>
            <person name="Hoyles L."/>
        </authorList>
    </citation>
    <scope>NUCLEOTIDE SEQUENCE [LARGE SCALE GENOMIC DNA]</scope>
    <source>
        <strain evidence="4 5">P080C CL</strain>
    </source>
</reference>
<name>A0ABY2PV70_9ENTR</name>
<evidence type="ECO:0000256" key="2">
    <source>
        <dbReference type="ARBA" id="ARBA00007637"/>
    </source>
</evidence>
<dbReference type="InterPro" id="IPR036291">
    <property type="entry name" value="NAD(P)-bd_dom_sf"/>
</dbReference>
<proteinExistence type="inferred from homology"/>
<dbReference type="SUPFAM" id="SSF51735">
    <property type="entry name" value="NAD(P)-binding Rossmann-fold domains"/>
    <property type="match status" value="1"/>
</dbReference>
<evidence type="ECO:0000259" key="3">
    <source>
        <dbReference type="Pfam" id="PF01370"/>
    </source>
</evidence>
<dbReference type="InterPro" id="IPR001509">
    <property type="entry name" value="Epimerase_deHydtase"/>
</dbReference>
<sequence length="291" mass="33411">MVKDIIVLTGASGFIGKHLAKKLIDFDYNIVAITRPGNLNEKKETERIKWITLDDLESAVNGYTVKACIHLATNYGRNSGSAVEQYNCNVMLPLILLEWSKIHGVQKFIFTDSFFGKYENTYNYMKQYIITKRHFYEVACETIKGFDIGLVNMRLEHVYGEGDGEGKFIPTILGKMRKHENILCTHGLQKRDFIYIDDVTDAYLKVLDYDMVAGYREYQVGTGQSKPLRAFIEQLKKESNSHSEIEYGAIPIRDDEILDSKANNLTLRQIGWEPCFDIQEGIKKMLSFTNE</sequence>
<feature type="domain" description="NAD-dependent epimerase/dehydratase" evidence="3">
    <location>
        <begin position="6"/>
        <end position="221"/>
    </location>
</feature>
<comment type="caution">
    <text evidence="4">The sequence shown here is derived from an EMBL/GenBank/DDBJ whole genome shotgun (WGS) entry which is preliminary data.</text>
</comment>
<comment type="pathway">
    <text evidence="1">Bacterial outer membrane biogenesis; LPS O-antigen biosynthesis.</text>
</comment>
<organism evidence="4 5">
    <name type="scientific">Citrobacter murliniae</name>
    <dbReference type="NCBI Taxonomy" id="67829"/>
    <lineage>
        <taxon>Bacteria</taxon>
        <taxon>Pseudomonadati</taxon>
        <taxon>Pseudomonadota</taxon>
        <taxon>Gammaproteobacteria</taxon>
        <taxon>Enterobacterales</taxon>
        <taxon>Enterobacteriaceae</taxon>
        <taxon>Citrobacter</taxon>
        <taxon>Citrobacter freundii complex</taxon>
    </lineage>
</organism>
<keyword evidence="5" id="KW-1185">Reference proteome</keyword>
<evidence type="ECO:0000313" key="5">
    <source>
        <dbReference type="Proteomes" id="UP000306790"/>
    </source>
</evidence>
<accession>A0ABY2PV70</accession>
<evidence type="ECO:0000313" key="4">
    <source>
        <dbReference type="EMBL" id="THE38345.1"/>
    </source>
</evidence>
<dbReference type="Proteomes" id="UP000306790">
    <property type="component" value="Unassembled WGS sequence"/>
</dbReference>
<gene>
    <name evidence="4" type="ORF">DJ535_11570</name>
</gene>
<protein>
    <submittedName>
        <fullName evidence="4">CDP-abequose synthase</fullName>
    </submittedName>
</protein>